<evidence type="ECO:0000256" key="8">
    <source>
        <dbReference type="RuleBase" id="RU361215"/>
    </source>
</evidence>
<dbReference type="InterPro" id="IPR038765">
    <property type="entry name" value="Papain-like_cys_pep_sf"/>
</dbReference>
<organism evidence="10">
    <name type="scientific">Spirodela intermedia</name>
    <name type="common">Intermediate duckweed</name>
    <dbReference type="NCBI Taxonomy" id="51605"/>
    <lineage>
        <taxon>Eukaryota</taxon>
        <taxon>Viridiplantae</taxon>
        <taxon>Streptophyta</taxon>
        <taxon>Embryophyta</taxon>
        <taxon>Tracheophyta</taxon>
        <taxon>Spermatophyta</taxon>
        <taxon>Magnoliopsida</taxon>
        <taxon>Liliopsida</taxon>
        <taxon>Araceae</taxon>
        <taxon>Lemnoideae</taxon>
        <taxon>Spirodela</taxon>
    </lineage>
</organism>
<comment type="catalytic activity">
    <reaction evidence="1 7 8">
        <text>Thiol-dependent hydrolysis of ester, thioester, amide, peptide and isopeptide bonds formed by the C-terminal Gly of ubiquitin (a 76-residue protein attached to proteins as an intracellular targeting signal).</text>
        <dbReference type="EC" id="3.4.19.12"/>
    </reaction>
</comment>
<keyword evidence="11" id="KW-1185">Reference proteome</keyword>
<feature type="site" description="Important for enzyme activity" evidence="7">
    <location>
        <position position="188"/>
    </location>
</feature>
<dbReference type="PRINTS" id="PR00707">
    <property type="entry name" value="UBCTHYDRLASE"/>
</dbReference>
<accession>A0A7I8IGU1</accession>
<dbReference type="CDD" id="cd09616">
    <property type="entry name" value="Peptidase_C12_UCH_L1_L3"/>
    <property type="match status" value="1"/>
</dbReference>
<feature type="domain" description="UCH catalytic" evidence="9">
    <location>
        <begin position="10"/>
        <end position="233"/>
    </location>
</feature>
<keyword evidence="4 7" id="KW-0833">Ubl conjugation pathway</keyword>
<dbReference type="FunFam" id="3.40.532.10:FF:000007">
    <property type="entry name" value="Ubiquitin carboxyl-terminal hydrolase"/>
    <property type="match status" value="1"/>
</dbReference>
<comment type="similarity">
    <text evidence="2 7 8">Belongs to the peptidase C12 family.</text>
</comment>
<reference evidence="10 11" key="1">
    <citation type="submission" date="2019-12" db="EMBL/GenBank/DDBJ databases">
        <authorList>
            <person name="Scholz U."/>
            <person name="Mascher M."/>
            <person name="Fiebig A."/>
        </authorList>
    </citation>
    <scope>NUCLEOTIDE SEQUENCE</scope>
</reference>
<evidence type="ECO:0000313" key="11">
    <source>
        <dbReference type="Proteomes" id="UP001189122"/>
    </source>
</evidence>
<dbReference type="GO" id="GO:0016579">
    <property type="term" value="P:protein deubiquitination"/>
    <property type="evidence" value="ECO:0007669"/>
    <property type="project" value="TreeGrafter"/>
</dbReference>
<evidence type="ECO:0000256" key="2">
    <source>
        <dbReference type="ARBA" id="ARBA00009326"/>
    </source>
</evidence>
<evidence type="ECO:0000256" key="5">
    <source>
        <dbReference type="ARBA" id="ARBA00022801"/>
    </source>
</evidence>
<dbReference type="Gene3D" id="3.40.532.10">
    <property type="entry name" value="Peptidase C12, ubiquitin carboxyl-terminal hydrolase"/>
    <property type="match status" value="1"/>
</dbReference>
<evidence type="ECO:0000313" key="10">
    <source>
        <dbReference type="EMBL" id="CAA2617393.1"/>
    </source>
</evidence>
<dbReference type="GO" id="GO:0006511">
    <property type="term" value="P:ubiquitin-dependent protein catabolic process"/>
    <property type="evidence" value="ECO:0007669"/>
    <property type="project" value="UniProtKB-UniRule"/>
</dbReference>
<dbReference type="EC" id="3.4.19.12" evidence="8"/>
<sequence>MASTTREKKRWLPLEANPEVMNQYLWRLGLREEEAELCDVYGLDDELLAMVPTPVLAVLFLFPCDEKVETERLLEKERSQQVNIKKPSEKIYFLKQTVGNACGTIGLLHAIGNVTSELNFAKESFFDKFFKSTANMDPLERALFLEKDGEMEDAHSLAASAGDTEASANVNEHFICFTCVDGELYELDGMKTQPLSYGPSSPDRLLLDSAMVIKSMIERYPDSNNFNVMALTKKI</sequence>
<dbReference type="EMBL" id="CACRZD030000003">
    <property type="protein sequence ID" value="CAA6657089.1"/>
    <property type="molecule type" value="Genomic_DNA"/>
</dbReference>
<proteinExistence type="inferred from homology"/>
<evidence type="ECO:0000259" key="9">
    <source>
        <dbReference type="PROSITE" id="PS52048"/>
    </source>
</evidence>
<dbReference type="Proteomes" id="UP001189122">
    <property type="component" value="Unassembled WGS sequence"/>
</dbReference>
<keyword evidence="3 7" id="KW-0645">Protease</keyword>
<dbReference type="PANTHER" id="PTHR10589:SF17">
    <property type="entry name" value="UBIQUITIN CARBOXYL-TERMINAL HYDROLASE"/>
    <property type="match status" value="1"/>
</dbReference>
<protein>
    <recommendedName>
        <fullName evidence="8">Ubiquitin carboxyl-terminal hydrolase</fullName>
        <ecNumber evidence="8">3.4.19.12</ecNumber>
    </recommendedName>
</protein>
<dbReference type="PANTHER" id="PTHR10589">
    <property type="entry name" value="UBIQUITIN CARBOXYL-TERMINAL HYDROLASE"/>
    <property type="match status" value="1"/>
</dbReference>
<feature type="active site" description="Proton donor" evidence="7">
    <location>
        <position position="173"/>
    </location>
</feature>
<gene>
    <name evidence="10" type="ORF">SI7747_03003559</name>
</gene>
<evidence type="ECO:0000256" key="1">
    <source>
        <dbReference type="ARBA" id="ARBA00000707"/>
    </source>
</evidence>
<dbReference type="SUPFAM" id="SSF54001">
    <property type="entry name" value="Cysteine proteinases"/>
    <property type="match status" value="1"/>
</dbReference>
<keyword evidence="6 7" id="KW-0788">Thiol protease</keyword>
<dbReference type="InterPro" id="IPR036959">
    <property type="entry name" value="Peptidase_C12_UCH_sf"/>
</dbReference>
<dbReference type="GO" id="GO:0004843">
    <property type="term" value="F:cysteine-type deubiquitinase activity"/>
    <property type="evidence" value="ECO:0007669"/>
    <property type="project" value="UniProtKB-UniRule"/>
</dbReference>
<feature type="active site" description="Nucleophile" evidence="7">
    <location>
        <position position="102"/>
    </location>
</feature>
<keyword evidence="5 7" id="KW-0378">Hydrolase</keyword>
<dbReference type="AlphaFoldDB" id="A0A7I8IGU1"/>
<dbReference type="EMBL" id="LR743590">
    <property type="protein sequence ID" value="CAA2617393.1"/>
    <property type="molecule type" value="Genomic_DNA"/>
</dbReference>
<dbReference type="PROSITE" id="PS52048">
    <property type="entry name" value="UCH_DOMAIN"/>
    <property type="match status" value="1"/>
</dbReference>
<dbReference type="GO" id="GO:0005737">
    <property type="term" value="C:cytoplasm"/>
    <property type="evidence" value="ECO:0007669"/>
    <property type="project" value="TreeGrafter"/>
</dbReference>
<feature type="site" description="Transition state stabilizer" evidence="7">
    <location>
        <position position="96"/>
    </location>
</feature>
<dbReference type="Pfam" id="PF01088">
    <property type="entry name" value="Peptidase_C12"/>
    <property type="match status" value="1"/>
</dbReference>
<name>A0A7I8IGU1_SPIIN</name>
<evidence type="ECO:0000256" key="7">
    <source>
        <dbReference type="PROSITE-ProRule" id="PRU01393"/>
    </source>
</evidence>
<evidence type="ECO:0000256" key="3">
    <source>
        <dbReference type="ARBA" id="ARBA00022670"/>
    </source>
</evidence>
<evidence type="ECO:0000256" key="6">
    <source>
        <dbReference type="ARBA" id="ARBA00022807"/>
    </source>
</evidence>
<dbReference type="InterPro" id="IPR001578">
    <property type="entry name" value="Peptidase_C12_UCH"/>
</dbReference>
<evidence type="ECO:0000256" key="4">
    <source>
        <dbReference type="ARBA" id="ARBA00022786"/>
    </source>
</evidence>